<dbReference type="EMBL" id="VSZI01000001">
    <property type="protein sequence ID" value="TYR20452.1"/>
    <property type="molecule type" value="Genomic_DNA"/>
</dbReference>
<sequence length="428" mass="45933">MAPDSPAQPAPPTPTPRRWPRPERASRKDFLAVGAIAVVLVVVLATSWWGSDARRVEHNQASTLSAPTAAETAPTKLRELWRGTSPQTVAPILLSGGVLTAEDDVLSMRDLRSGEVAWTYDRGLPLCDVTFSNERIVAVYRGPKGCGDVVSLTAGTGEYAHTRSALAEDSATALRSNDSTGIVSPHRVELWRSDLVRTTEVGRQETPVKKEEQRYADCPFTSALTRTELLATTQHCEGEDKMLLRLLKTKPERSDVPEDLHTFYVPRDGQLVAIAQHHAAVYAPKGARGDGKPQLIVASDTGEVSHHPMPAAPALAGASQNAPVLPVTADLPHNMTWWTGDAVVGFHPTSLAPEFTVRGALGAGANMADRLLVPVEGGVQVFDTEHKKAERTLPVRRDGLAAGAPVHLRVSGGFVVEQRGDELVVLGS</sequence>
<evidence type="ECO:0000313" key="4">
    <source>
        <dbReference type="Proteomes" id="UP000324726"/>
    </source>
</evidence>
<evidence type="ECO:0000313" key="3">
    <source>
        <dbReference type="EMBL" id="TYR20452.1"/>
    </source>
</evidence>
<organism evidence="3 4">
    <name type="scientific">Corynebacterium urealyticum</name>
    <dbReference type="NCBI Taxonomy" id="43771"/>
    <lineage>
        <taxon>Bacteria</taxon>
        <taxon>Bacillati</taxon>
        <taxon>Actinomycetota</taxon>
        <taxon>Actinomycetes</taxon>
        <taxon>Mycobacteriales</taxon>
        <taxon>Corynebacteriaceae</taxon>
        <taxon>Corynebacterium</taxon>
    </lineage>
</organism>
<evidence type="ECO:0000256" key="1">
    <source>
        <dbReference type="SAM" id="MobiDB-lite"/>
    </source>
</evidence>
<gene>
    <name evidence="3" type="ORF">FYJ87_05755</name>
</gene>
<dbReference type="AlphaFoldDB" id="A0A5D4FXD3"/>
<proteinExistence type="predicted"/>
<name>A0A5D4FXD3_9CORY</name>
<keyword evidence="2" id="KW-1133">Transmembrane helix</keyword>
<comment type="caution">
    <text evidence="3">The sequence shown here is derived from an EMBL/GenBank/DDBJ whole genome shotgun (WGS) entry which is preliminary data.</text>
</comment>
<dbReference type="RefSeq" id="WP_148812282.1">
    <property type="nucleotide sequence ID" value="NZ_VSZI01000001.1"/>
</dbReference>
<accession>A0A5D4FXD3</accession>
<feature type="transmembrane region" description="Helical" evidence="2">
    <location>
        <begin position="30"/>
        <end position="50"/>
    </location>
</feature>
<feature type="compositionally biased region" description="Pro residues" evidence="1">
    <location>
        <begin position="1"/>
        <end position="17"/>
    </location>
</feature>
<feature type="region of interest" description="Disordered" evidence="1">
    <location>
        <begin position="1"/>
        <end position="23"/>
    </location>
</feature>
<evidence type="ECO:0000256" key="2">
    <source>
        <dbReference type="SAM" id="Phobius"/>
    </source>
</evidence>
<reference evidence="3 4" key="1">
    <citation type="submission" date="2019-08" db="EMBL/GenBank/DDBJ databases">
        <title>Draft genome of C. urealyticum strain VH4248.</title>
        <authorList>
            <person name="Navas J."/>
        </authorList>
    </citation>
    <scope>NUCLEOTIDE SEQUENCE [LARGE SCALE GENOMIC DNA]</scope>
    <source>
        <strain evidence="3 4">VH4248</strain>
    </source>
</reference>
<dbReference type="Proteomes" id="UP000324726">
    <property type="component" value="Unassembled WGS sequence"/>
</dbReference>
<protein>
    <submittedName>
        <fullName evidence="3">Uncharacterized protein</fullName>
    </submittedName>
</protein>
<keyword evidence="2" id="KW-0812">Transmembrane</keyword>
<keyword evidence="2" id="KW-0472">Membrane</keyword>